<organism evidence="1 2">
    <name type="scientific">Acinetobacter proteolyticus</name>
    <dbReference type="NCBI Taxonomy" id="1776741"/>
    <lineage>
        <taxon>Bacteria</taxon>
        <taxon>Pseudomonadati</taxon>
        <taxon>Pseudomonadota</taxon>
        <taxon>Gammaproteobacteria</taxon>
        <taxon>Moraxellales</taxon>
        <taxon>Moraxellaceae</taxon>
        <taxon>Acinetobacter</taxon>
    </lineage>
</organism>
<dbReference type="Proteomes" id="UP000430404">
    <property type="component" value="Unassembled WGS sequence"/>
</dbReference>
<evidence type="ECO:0000313" key="1">
    <source>
        <dbReference type="EMBL" id="VXA58153.1"/>
    </source>
</evidence>
<accession>A0A653KB39</accession>
<gene>
    <name evidence="1" type="ORF">ACI8B_590006</name>
</gene>
<reference evidence="1 2" key="1">
    <citation type="submission" date="2019-10" db="EMBL/GenBank/DDBJ databases">
        <authorList>
            <person name="Karimi E."/>
        </authorList>
    </citation>
    <scope>NUCLEOTIDE SEQUENCE [LARGE SCALE GENOMIC DNA]</scope>
    <source>
        <strain evidence="1">Acinetobacter sp. 8BE</strain>
    </source>
</reference>
<name>A0A653KB39_9GAMM</name>
<dbReference type="RefSeq" id="WP_159725852.1">
    <property type="nucleotide sequence ID" value="NZ_LR732767.1"/>
</dbReference>
<dbReference type="EMBL" id="CABWKZ010000055">
    <property type="protein sequence ID" value="VXA58153.1"/>
    <property type="molecule type" value="Genomic_DNA"/>
</dbReference>
<dbReference type="AlphaFoldDB" id="A0A653KB39"/>
<protein>
    <submittedName>
        <fullName evidence="1">Uncharacterized protein</fullName>
    </submittedName>
</protein>
<proteinExistence type="predicted"/>
<evidence type="ECO:0000313" key="2">
    <source>
        <dbReference type="Proteomes" id="UP000430404"/>
    </source>
</evidence>
<sequence length="82" mass="10063">MYEDFKNRFSCSLKALDEEGNLTEVQFFSQYRPEEHEKKTLDIWTYDLIRLEDYDRPIKFLWGRKSFVHPVSEKEYTIIYGE</sequence>